<dbReference type="PANTHER" id="PTHR12737:SF9">
    <property type="entry name" value="DIMETHYLARGININASE"/>
    <property type="match status" value="1"/>
</dbReference>
<dbReference type="PANTHER" id="PTHR12737">
    <property type="entry name" value="DIMETHYLARGININE DIMETHYLAMINOHYDROLASE"/>
    <property type="match status" value="1"/>
</dbReference>
<gene>
    <name evidence="3" type="primary">DDAH1</name>
    <name evidence="3" type="ORF">AVEN_250707_1</name>
</gene>
<evidence type="ECO:0000313" key="3">
    <source>
        <dbReference type="EMBL" id="GBN99582.1"/>
    </source>
</evidence>
<name>A0A4Y2TG27_ARAVE</name>
<keyword evidence="2 3" id="KW-0378">Hydrolase</keyword>
<evidence type="ECO:0000313" key="4">
    <source>
        <dbReference type="Proteomes" id="UP000499080"/>
    </source>
</evidence>
<dbReference type="InterPro" id="IPR033199">
    <property type="entry name" value="DDAH-like"/>
</dbReference>
<dbReference type="OrthoDB" id="10016839at2759"/>
<dbReference type="Gene3D" id="3.75.10.10">
    <property type="entry name" value="L-arginine/glycine Amidinotransferase, Chain A"/>
    <property type="match status" value="1"/>
</dbReference>
<dbReference type="GO" id="GO:0000052">
    <property type="term" value="P:citrulline metabolic process"/>
    <property type="evidence" value="ECO:0007669"/>
    <property type="project" value="TreeGrafter"/>
</dbReference>
<dbReference type="GO" id="GO:0045429">
    <property type="term" value="P:positive regulation of nitric oxide biosynthetic process"/>
    <property type="evidence" value="ECO:0007669"/>
    <property type="project" value="TreeGrafter"/>
</dbReference>
<organism evidence="3 4">
    <name type="scientific">Araneus ventricosus</name>
    <name type="common">Orbweaver spider</name>
    <name type="synonym">Epeira ventricosa</name>
    <dbReference type="NCBI Taxonomy" id="182803"/>
    <lineage>
        <taxon>Eukaryota</taxon>
        <taxon>Metazoa</taxon>
        <taxon>Ecdysozoa</taxon>
        <taxon>Arthropoda</taxon>
        <taxon>Chelicerata</taxon>
        <taxon>Arachnida</taxon>
        <taxon>Araneae</taxon>
        <taxon>Araneomorphae</taxon>
        <taxon>Entelegynae</taxon>
        <taxon>Araneoidea</taxon>
        <taxon>Araneidae</taxon>
        <taxon>Araneus</taxon>
    </lineage>
</organism>
<keyword evidence="4" id="KW-1185">Reference proteome</keyword>
<reference evidence="3 4" key="1">
    <citation type="journal article" date="2019" name="Sci. Rep.">
        <title>Orb-weaving spider Araneus ventricosus genome elucidates the spidroin gene catalogue.</title>
        <authorList>
            <person name="Kono N."/>
            <person name="Nakamura H."/>
            <person name="Ohtoshi R."/>
            <person name="Moran D.A.P."/>
            <person name="Shinohara A."/>
            <person name="Yoshida Y."/>
            <person name="Fujiwara M."/>
            <person name="Mori M."/>
            <person name="Tomita M."/>
            <person name="Arakawa K."/>
        </authorList>
    </citation>
    <scope>NUCLEOTIDE SEQUENCE [LARGE SCALE GENOMIC DNA]</scope>
</reference>
<evidence type="ECO:0000256" key="2">
    <source>
        <dbReference type="ARBA" id="ARBA00022801"/>
    </source>
</evidence>
<dbReference type="GO" id="GO:0016403">
    <property type="term" value="F:dimethylargininase activity"/>
    <property type="evidence" value="ECO:0007669"/>
    <property type="project" value="TreeGrafter"/>
</dbReference>
<accession>A0A4Y2TG27</accession>
<protein>
    <submittedName>
        <fullName evidence="3">N(G),N(G)-dimethylarginine dimethylaminohydrolase 1</fullName>
    </submittedName>
</protein>
<comment type="similarity">
    <text evidence="1">Belongs to the DDAH family.</text>
</comment>
<dbReference type="Proteomes" id="UP000499080">
    <property type="component" value="Unassembled WGS sequence"/>
</dbReference>
<dbReference type="AlphaFoldDB" id="A0A4Y2TG27"/>
<dbReference type="GO" id="GO:0016597">
    <property type="term" value="F:amino acid binding"/>
    <property type="evidence" value="ECO:0007669"/>
    <property type="project" value="TreeGrafter"/>
</dbReference>
<comment type="caution">
    <text evidence="3">The sequence shown here is derived from an EMBL/GenBank/DDBJ whole genome shotgun (WGS) entry which is preliminary data.</text>
</comment>
<proteinExistence type="inferred from homology"/>
<sequence length="165" mass="18147">MAARRYTHAIVCRIPDCFKTNAAELCGEIDLPLARKQHEELRKVLRDLGVDVIELPPDESQPDCVFVEDTAIVCNGTALICRPGLPTRQKEVDIVRSILKKDMELPIVDIANPEAMVDGGDILFTGPSHTSLQAKDDSGPNVTLKFPPPFVKCDSFHTHGACSLR</sequence>
<dbReference type="EMBL" id="BGPR01028425">
    <property type="protein sequence ID" value="GBN99582.1"/>
    <property type="molecule type" value="Genomic_DNA"/>
</dbReference>
<evidence type="ECO:0000256" key="1">
    <source>
        <dbReference type="ARBA" id="ARBA00008532"/>
    </source>
</evidence>
<dbReference type="SUPFAM" id="SSF55909">
    <property type="entry name" value="Pentein"/>
    <property type="match status" value="1"/>
</dbReference>
<dbReference type="GO" id="GO:0006525">
    <property type="term" value="P:arginine metabolic process"/>
    <property type="evidence" value="ECO:0007669"/>
    <property type="project" value="TreeGrafter"/>
</dbReference>